<evidence type="ECO:0000256" key="4">
    <source>
        <dbReference type="ARBA" id="ARBA00005420"/>
    </source>
</evidence>
<gene>
    <name evidence="15" type="ORF">CYMTET_14687</name>
</gene>
<keyword evidence="16" id="KW-1185">Reference proteome</keyword>
<reference evidence="15 16" key="1">
    <citation type="journal article" date="2015" name="Genome Biol. Evol.">
        <title>Comparative Genomics of a Bacterivorous Green Alga Reveals Evolutionary Causalities and Consequences of Phago-Mixotrophic Mode of Nutrition.</title>
        <authorList>
            <person name="Burns J.A."/>
            <person name="Paasch A."/>
            <person name="Narechania A."/>
            <person name="Kim E."/>
        </authorList>
    </citation>
    <scope>NUCLEOTIDE SEQUENCE [LARGE SCALE GENOMIC DNA]</scope>
    <source>
        <strain evidence="15 16">PLY_AMNH</strain>
    </source>
</reference>
<evidence type="ECO:0000256" key="14">
    <source>
        <dbReference type="ARBA" id="ARBA00023315"/>
    </source>
</evidence>
<evidence type="ECO:0000313" key="15">
    <source>
        <dbReference type="EMBL" id="KAK3277299.1"/>
    </source>
</evidence>
<dbReference type="PANTHER" id="PTHR12317">
    <property type="entry name" value="DIACYLGLYCEROL O-ACYLTRANSFERASE"/>
    <property type="match status" value="1"/>
</dbReference>
<organism evidence="15 16">
    <name type="scientific">Cymbomonas tetramitiformis</name>
    <dbReference type="NCBI Taxonomy" id="36881"/>
    <lineage>
        <taxon>Eukaryota</taxon>
        <taxon>Viridiplantae</taxon>
        <taxon>Chlorophyta</taxon>
        <taxon>Pyramimonadophyceae</taxon>
        <taxon>Pyramimonadales</taxon>
        <taxon>Pyramimonadaceae</taxon>
        <taxon>Cymbomonas</taxon>
    </lineage>
</organism>
<comment type="subcellular location">
    <subcellularLocation>
        <location evidence="1">Endoplasmic reticulum membrane</location>
        <topology evidence="1">Multi-pass membrane protein</topology>
    </subcellularLocation>
</comment>
<evidence type="ECO:0000256" key="12">
    <source>
        <dbReference type="ARBA" id="ARBA00023098"/>
    </source>
</evidence>
<dbReference type="AlphaFoldDB" id="A0AAE0GFT3"/>
<evidence type="ECO:0000256" key="9">
    <source>
        <dbReference type="ARBA" id="ARBA00022798"/>
    </source>
</evidence>
<keyword evidence="14" id="KW-0012">Acyltransferase</keyword>
<keyword evidence="9" id="KW-0319">Glycerol metabolism</keyword>
<keyword evidence="13" id="KW-0472">Membrane</keyword>
<keyword evidence="7" id="KW-0808">Transferase</keyword>
<dbReference type="PANTHER" id="PTHR12317:SF0">
    <property type="entry name" value="ACYLTRANSFERASE"/>
    <property type="match status" value="1"/>
</dbReference>
<sequence length="288" mass="32421">MWNEHLSNRRRMSAKLTSENKYHDLPWSSWKRLQGVLLVCVTGSTNGWELIIKAKEKEFRENDGSLLFCSHPHGLYSAGVVYNLILSKVAHSKLNIPHLRTFVHTLLLTLLPGVKEILRSLGYMKADWSTMSTALKRGESGVIIPGGMAEAMWAGRVEDESDHLYLVNRKGFVKLAMSVGAKVVPVYTFGESLSCGIDVVPFFPLRLWVTSKIGLPLRALSLCQRWWLAFPQGKLVTVVGAPVELPHIQNPSREEVTRAHEKYTRALMDLVESTKEQAGYPLTKIKLE</sequence>
<dbReference type="EC" id="2.3.1.20" evidence="5"/>
<accession>A0AAE0GFT3</accession>
<keyword evidence="10" id="KW-0256">Endoplasmic reticulum</keyword>
<dbReference type="Proteomes" id="UP001190700">
    <property type="component" value="Unassembled WGS sequence"/>
</dbReference>
<dbReference type="GO" id="GO:0006071">
    <property type="term" value="P:glycerol metabolic process"/>
    <property type="evidence" value="ECO:0007669"/>
    <property type="project" value="UniProtKB-KW"/>
</dbReference>
<dbReference type="GO" id="GO:0019432">
    <property type="term" value="P:triglyceride biosynthetic process"/>
    <property type="evidence" value="ECO:0007669"/>
    <property type="project" value="TreeGrafter"/>
</dbReference>
<evidence type="ECO:0000256" key="3">
    <source>
        <dbReference type="ARBA" id="ARBA00005189"/>
    </source>
</evidence>
<evidence type="ECO:0000256" key="2">
    <source>
        <dbReference type="ARBA" id="ARBA00004771"/>
    </source>
</evidence>
<name>A0AAE0GFT3_9CHLO</name>
<keyword evidence="12" id="KW-0443">Lipid metabolism</keyword>
<keyword evidence="6" id="KW-0444">Lipid biosynthesis</keyword>
<comment type="similarity">
    <text evidence="4">Belongs to the diacylglycerol acyltransferase family.</text>
</comment>
<dbReference type="Pfam" id="PF03982">
    <property type="entry name" value="DAGAT"/>
    <property type="match status" value="1"/>
</dbReference>
<evidence type="ECO:0000256" key="1">
    <source>
        <dbReference type="ARBA" id="ARBA00004477"/>
    </source>
</evidence>
<evidence type="ECO:0000256" key="11">
    <source>
        <dbReference type="ARBA" id="ARBA00022989"/>
    </source>
</evidence>
<evidence type="ECO:0000256" key="6">
    <source>
        <dbReference type="ARBA" id="ARBA00022516"/>
    </source>
</evidence>
<evidence type="ECO:0000313" key="16">
    <source>
        <dbReference type="Proteomes" id="UP001190700"/>
    </source>
</evidence>
<protein>
    <recommendedName>
        <fullName evidence="5">diacylglycerol O-acyltransferase</fullName>
        <ecNumber evidence="5">2.3.1.20</ecNumber>
    </recommendedName>
</protein>
<comment type="pathway">
    <text evidence="2">Glycerolipid metabolism; triacylglycerol biosynthesis.</text>
</comment>
<keyword evidence="8" id="KW-0812">Transmembrane</keyword>
<evidence type="ECO:0000256" key="8">
    <source>
        <dbReference type="ARBA" id="ARBA00022692"/>
    </source>
</evidence>
<evidence type="ECO:0000256" key="7">
    <source>
        <dbReference type="ARBA" id="ARBA00022679"/>
    </source>
</evidence>
<dbReference type="EMBL" id="LGRX02006166">
    <property type="protein sequence ID" value="KAK3277299.1"/>
    <property type="molecule type" value="Genomic_DNA"/>
</dbReference>
<dbReference type="InterPro" id="IPR007130">
    <property type="entry name" value="DAGAT"/>
</dbReference>
<dbReference type="GO" id="GO:0004144">
    <property type="term" value="F:diacylglycerol O-acyltransferase activity"/>
    <property type="evidence" value="ECO:0007669"/>
    <property type="project" value="UniProtKB-EC"/>
</dbReference>
<comment type="caution">
    <text evidence="15">The sequence shown here is derived from an EMBL/GenBank/DDBJ whole genome shotgun (WGS) entry which is preliminary data.</text>
</comment>
<keyword evidence="11" id="KW-1133">Transmembrane helix</keyword>
<comment type="pathway">
    <text evidence="3">Lipid metabolism.</text>
</comment>
<evidence type="ECO:0000256" key="5">
    <source>
        <dbReference type="ARBA" id="ARBA00013244"/>
    </source>
</evidence>
<dbReference type="GO" id="GO:0005789">
    <property type="term" value="C:endoplasmic reticulum membrane"/>
    <property type="evidence" value="ECO:0007669"/>
    <property type="project" value="UniProtKB-SubCell"/>
</dbReference>
<evidence type="ECO:0000256" key="10">
    <source>
        <dbReference type="ARBA" id="ARBA00022824"/>
    </source>
</evidence>
<proteinExistence type="inferred from homology"/>
<evidence type="ECO:0000256" key="13">
    <source>
        <dbReference type="ARBA" id="ARBA00023136"/>
    </source>
</evidence>